<gene>
    <name evidence="2" type="ORF">PARHAE_03815</name>
</gene>
<name>A0A3S4CMJ7_9RHOB</name>
<evidence type="ECO:0000256" key="1">
    <source>
        <dbReference type="SAM" id="SignalP"/>
    </source>
</evidence>
<evidence type="ECO:0000313" key="2">
    <source>
        <dbReference type="EMBL" id="VDS10598.1"/>
    </source>
</evidence>
<keyword evidence="3" id="KW-1185">Reference proteome</keyword>
<dbReference type="EMBL" id="UZWE01000068">
    <property type="protein sequence ID" value="VDS10598.1"/>
    <property type="molecule type" value="Genomic_DNA"/>
</dbReference>
<feature type="signal peptide" evidence="1">
    <location>
        <begin position="1"/>
        <end position="18"/>
    </location>
</feature>
<keyword evidence="1" id="KW-0732">Signal</keyword>
<protein>
    <submittedName>
        <fullName evidence="2">Uncharacterized protein</fullName>
    </submittedName>
</protein>
<organism evidence="2 3">
    <name type="scientific">Paracoccus haematequi</name>
    <dbReference type="NCBI Taxonomy" id="2491866"/>
    <lineage>
        <taxon>Bacteria</taxon>
        <taxon>Pseudomonadati</taxon>
        <taxon>Pseudomonadota</taxon>
        <taxon>Alphaproteobacteria</taxon>
        <taxon>Rhodobacterales</taxon>
        <taxon>Paracoccaceae</taxon>
        <taxon>Paracoccus</taxon>
    </lineage>
</organism>
<dbReference type="RefSeq" id="WP_126156153.1">
    <property type="nucleotide sequence ID" value="NZ_UZWE01000068.1"/>
</dbReference>
<reference evidence="2 3" key="1">
    <citation type="submission" date="2018-12" db="EMBL/GenBank/DDBJ databases">
        <authorList>
            <person name="Criscuolo A."/>
        </authorList>
    </citation>
    <scope>NUCLEOTIDE SEQUENCE [LARGE SCALE GENOMIC DNA]</scope>
    <source>
        <strain evidence="2">ACIP1116241</strain>
    </source>
</reference>
<dbReference type="OrthoDB" id="7691610at2"/>
<proteinExistence type="predicted"/>
<dbReference type="AlphaFoldDB" id="A0A3S4CMJ7"/>
<accession>A0A3S4CMJ7</accession>
<feature type="chain" id="PRO_5018672211" evidence="1">
    <location>
        <begin position="19"/>
        <end position="123"/>
    </location>
</feature>
<dbReference type="Proteomes" id="UP000270743">
    <property type="component" value="Unassembled WGS sequence"/>
</dbReference>
<sequence>MRILAMTLVLASAAAGVAQDTAPDIAIAAAKNQQGILEYCAAQGHVGVQTVQTQAKVIAAFPPPQDAGMVEDAYRKGQAGTVSAMQIEEPLQDAAAGQGMTVAAMCGRLAAAAEQAAAQLPRQ</sequence>
<evidence type="ECO:0000313" key="3">
    <source>
        <dbReference type="Proteomes" id="UP000270743"/>
    </source>
</evidence>